<dbReference type="SUPFAM" id="SSF55073">
    <property type="entry name" value="Nucleotide cyclase"/>
    <property type="match status" value="1"/>
</dbReference>
<organism evidence="5 6">
    <name type="scientific">Pseudoalteromonas haloplanktis</name>
    <name type="common">Alteromonas haloplanktis</name>
    <dbReference type="NCBI Taxonomy" id="228"/>
    <lineage>
        <taxon>Bacteria</taxon>
        <taxon>Pseudomonadati</taxon>
        <taxon>Pseudomonadota</taxon>
        <taxon>Gammaproteobacteria</taxon>
        <taxon>Alteromonadales</taxon>
        <taxon>Pseudoalteromonadaceae</taxon>
        <taxon>Pseudoalteromonas</taxon>
    </lineage>
</organism>
<protein>
    <recommendedName>
        <fullName evidence="1">diguanylate cyclase</fullName>
        <ecNumber evidence="1">2.7.7.65</ecNumber>
    </recommendedName>
</protein>
<dbReference type="Gene3D" id="3.30.70.270">
    <property type="match status" value="1"/>
</dbReference>
<evidence type="ECO:0000313" key="5">
    <source>
        <dbReference type="EMBL" id="MDQ9091959.1"/>
    </source>
</evidence>
<dbReference type="InterPro" id="IPR029787">
    <property type="entry name" value="Nucleotide_cyclase"/>
</dbReference>
<dbReference type="RefSeq" id="WP_309038985.1">
    <property type="nucleotide sequence ID" value="NZ_JAVIFY010000006.1"/>
</dbReference>
<comment type="caution">
    <text evidence="5">The sequence shown here is derived from an EMBL/GenBank/DDBJ whole genome shotgun (WGS) entry which is preliminary data.</text>
</comment>
<dbReference type="Pfam" id="PF00990">
    <property type="entry name" value="GGDEF"/>
    <property type="match status" value="1"/>
</dbReference>
<feature type="domain" description="GGDEF" evidence="4">
    <location>
        <begin position="177"/>
        <end position="310"/>
    </location>
</feature>
<dbReference type="InterPro" id="IPR000160">
    <property type="entry name" value="GGDEF_dom"/>
</dbReference>
<accession>A0ABU1BDD7</accession>
<feature type="transmembrane region" description="Helical" evidence="3">
    <location>
        <begin position="102"/>
        <end position="125"/>
    </location>
</feature>
<evidence type="ECO:0000256" key="2">
    <source>
        <dbReference type="ARBA" id="ARBA00034247"/>
    </source>
</evidence>
<dbReference type="PROSITE" id="PS50887">
    <property type="entry name" value="GGDEF"/>
    <property type="match status" value="1"/>
</dbReference>
<dbReference type="PANTHER" id="PTHR45138">
    <property type="entry name" value="REGULATORY COMPONENTS OF SENSORY TRANSDUCTION SYSTEM"/>
    <property type="match status" value="1"/>
</dbReference>
<reference evidence="5 6" key="1">
    <citation type="submission" date="2023-08" db="EMBL/GenBank/DDBJ databases">
        <title>Pseudoalteromonas haloplanktis LL1 genome.</title>
        <authorList>
            <person name="Wu S."/>
        </authorList>
    </citation>
    <scope>NUCLEOTIDE SEQUENCE [LARGE SCALE GENOMIC DNA]</scope>
    <source>
        <strain evidence="5 6">LL1</strain>
    </source>
</reference>
<sequence>MNLSFLKLHRSLLLIFVVMQTSVLILTLSFGQYKGHSEVDWFDVAGEGGITAMTLVWIFFILLSRPKGRVTNLLFAGLAIMNLSMTLDFIDEFVSYSDEQAWLSTIESIPAPFGMILMTIALYHWHQEQMSINQQLRNRERFYREHQLSDAISGLASADYMKSQINRELNLLHHSQHGFSLLMLDIAQFDRFNRQFGDAEGDKLLQEFAQVITLNVREQDLVCRYASDCFIVMLPNTQLAIAEQLSSSIVGALEAFSFNSSDNTLTYKQKVHTSLVAATSADSTSGLLSKLHQGLLKNKHLHEYCHEQTA</sequence>
<dbReference type="EMBL" id="JAVIFY010000006">
    <property type="protein sequence ID" value="MDQ9091959.1"/>
    <property type="molecule type" value="Genomic_DNA"/>
</dbReference>
<evidence type="ECO:0000256" key="1">
    <source>
        <dbReference type="ARBA" id="ARBA00012528"/>
    </source>
</evidence>
<name>A0ABU1BDD7_PSEHA</name>
<feature type="transmembrane region" description="Helical" evidence="3">
    <location>
        <begin position="70"/>
        <end position="90"/>
    </location>
</feature>
<comment type="catalytic activity">
    <reaction evidence="2">
        <text>2 GTP = 3',3'-c-di-GMP + 2 diphosphate</text>
        <dbReference type="Rhea" id="RHEA:24898"/>
        <dbReference type="ChEBI" id="CHEBI:33019"/>
        <dbReference type="ChEBI" id="CHEBI:37565"/>
        <dbReference type="ChEBI" id="CHEBI:58805"/>
        <dbReference type="EC" id="2.7.7.65"/>
    </reaction>
</comment>
<dbReference type="NCBIfam" id="TIGR00254">
    <property type="entry name" value="GGDEF"/>
    <property type="match status" value="1"/>
</dbReference>
<evidence type="ECO:0000313" key="6">
    <source>
        <dbReference type="Proteomes" id="UP001226574"/>
    </source>
</evidence>
<evidence type="ECO:0000259" key="4">
    <source>
        <dbReference type="PROSITE" id="PS50887"/>
    </source>
</evidence>
<feature type="transmembrane region" description="Helical" evidence="3">
    <location>
        <begin position="12"/>
        <end position="32"/>
    </location>
</feature>
<dbReference type="PANTHER" id="PTHR45138:SF9">
    <property type="entry name" value="DIGUANYLATE CYCLASE DGCM-RELATED"/>
    <property type="match status" value="1"/>
</dbReference>
<dbReference type="Proteomes" id="UP001226574">
    <property type="component" value="Unassembled WGS sequence"/>
</dbReference>
<keyword evidence="6" id="KW-1185">Reference proteome</keyword>
<keyword evidence="3" id="KW-1133">Transmembrane helix</keyword>
<feature type="transmembrane region" description="Helical" evidence="3">
    <location>
        <begin position="44"/>
        <end position="63"/>
    </location>
</feature>
<dbReference type="EC" id="2.7.7.65" evidence="1"/>
<evidence type="ECO:0000256" key="3">
    <source>
        <dbReference type="SAM" id="Phobius"/>
    </source>
</evidence>
<dbReference type="SMART" id="SM00267">
    <property type="entry name" value="GGDEF"/>
    <property type="match status" value="1"/>
</dbReference>
<gene>
    <name evidence="5" type="ORF">RC083_10195</name>
</gene>
<dbReference type="CDD" id="cd01949">
    <property type="entry name" value="GGDEF"/>
    <property type="match status" value="1"/>
</dbReference>
<keyword evidence="3" id="KW-0472">Membrane</keyword>
<dbReference type="InterPro" id="IPR043128">
    <property type="entry name" value="Rev_trsase/Diguanyl_cyclase"/>
</dbReference>
<keyword evidence="3" id="KW-0812">Transmembrane</keyword>
<dbReference type="InterPro" id="IPR050469">
    <property type="entry name" value="Diguanylate_Cyclase"/>
</dbReference>
<proteinExistence type="predicted"/>